<dbReference type="PANTHER" id="PTHR23088">
    <property type="entry name" value="NITRILASE-RELATED"/>
    <property type="match status" value="1"/>
</dbReference>
<dbReference type="CDD" id="cd07581">
    <property type="entry name" value="nitrilase_3"/>
    <property type="match status" value="1"/>
</dbReference>
<dbReference type="EMBL" id="JAMQAW010000025">
    <property type="protein sequence ID" value="MCM2390743.1"/>
    <property type="molecule type" value="Genomic_DNA"/>
</dbReference>
<dbReference type="Pfam" id="PF00795">
    <property type="entry name" value="CN_hydrolase"/>
    <property type="match status" value="1"/>
</dbReference>
<keyword evidence="5" id="KW-1185">Reference proteome</keyword>
<protein>
    <submittedName>
        <fullName evidence="4">Carbon-nitrogen hydrolase family protein</fullName>
    </submittedName>
</protein>
<organism evidence="4 5">
    <name type="scientific">Streptomyces albipurpureus</name>
    <dbReference type="NCBI Taxonomy" id="2897419"/>
    <lineage>
        <taxon>Bacteria</taxon>
        <taxon>Bacillati</taxon>
        <taxon>Actinomycetota</taxon>
        <taxon>Actinomycetes</taxon>
        <taxon>Kitasatosporales</taxon>
        <taxon>Streptomycetaceae</taxon>
        <taxon>Streptomyces</taxon>
    </lineage>
</organism>
<dbReference type="Proteomes" id="UP001431429">
    <property type="component" value="Unassembled WGS sequence"/>
</dbReference>
<proteinExistence type="inferred from homology"/>
<evidence type="ECO:0000313" key="4">
    <source>
        <dbReference type="EMBL" id="MCM2390743.1"/>
    </source>
</evidence>
<comment type="similarity">
    <text evidence="1">Belongs to the carbon-nitrogen hydrolase superfamily. NIT1/NIT2 family.</text>
</comment>
<evidence type="ECO:0000313" key="5">
    <source>
        <dbReference type="Proteomes" id="UP001431429"/>
    </source>
</evidence>
<gene>
    <name evidence="4" type="ORF">NBG84_20980</name>
</gene>
<evidence type="ECO:0000256" key="2">
    <source>
        <dbReference type="SAM" id="MobiDB-lite"/>
    </source>
</evidence>
<reference evidence="4" key="1">
    <citation type="submission" date="2022-06" db="EMBL/GenBank/DDBJ databases">
        <title>Genome public.</title>
        <authorList>
            <person name="Sun Q."/>
        </authorList>
    </citation>
    <scope>NUCLEOTIDE SEQUENCE</scope>
    <source>
        <strain evidence="4">CWNU-1</strain>
    </source>
</reference>
<evidence type="ECO:0000256" key="1">
    <source>
        <dbReference type="ARBA" id="ARBA00010613"/>
    </source>
</evidence>
<dbReference type="PROSITE" id="PS50263">
    <property type="entry name" value="CN_HYDROLASE"/>
    <property type="match status" value="1"/>
</dbReference>
<dbReference type="Gene3D" id="3.60.110.10">
    <property type="entry name" value="Carbon-nitrogen hydrolase"/>
    <property type="match status" value="1"/>
</dbReference>
<feature type="domain" description="CN hydrolase" evidence="3">
    <location>
        <begin position="7"/>
        <end position="263"/>
    </location>
</feature>
<dbReference type="InterPro" id="IPR036526">
    <property type="entry name" value="C-N_Hydrolase_sf"/>
</dbReference>
<feature type="compositionally biased region" description="Basic and acidic residues" evidence="2">
    <location>
        <begin position="318"/>
        <end position="327"/>
    </location>
</feature>
<feature type="region of interest" description="Disordered" evidence="2">
    <location>
        <begin position="79"/>
        <end position="98"/>
    </location>
</feature>
<sequence length="327" mass="34142">MSAEEGMLVRCVQLHSGLDPAGNLESVLTGIAGARADGVDLLVFPETTASRSDEPGARLVAEPLDEGFVAAVVAATATGRPDGPGGATDHAGADRGGPVAGPTVVVGTVESNPDGPPFNTLVAARDGQVVAVYRKVHLYDAFSFVESATISPGDGVLETFQVKGFCIGMVNCYDLRFPEISRLLADRGADVLLAPASWVAGPLKEEHWTTLCRARALENTCYLAAAGQAGGNRIGRSLVVAPDGAVRAMAGPEVTALTHRVSRAALDRARREMPVLAQRRFRVDPELIARTAHAQGVPGHAPLPCTAHTPDPVTRPAKATDHMSRRG</sequence>
<dbReference type="SUPFAM" id="SSF56317">
    <property type="entry name" value="Carbon-nitrogen hydrolase"/>
    <property type="match status" value="1"/>
</dbReference>
<dbReference type="InterPro" id="IPR003010">
    <property type="entry name" value="C-N_Hydrolase"/>
</dbReference>
<feature type="region of interest" description="Disordered" evidence="2">
    <location>
        <begin position="294"/>
        <end position="327"/>
    </location>
</feature>
<dbReference type="PANTHER" id="PTHR23088:SF27">
    <property type="entry name" value="DEAMINATED GLUTATHIONE AMIDASE"/>
    <property type="match status" value="1"/>
</dbReference>
<name>A0ABT0UTP5_9ACTN</name>
<dbReference type="GO" id="GO:0016787">
    <property type="term" value="F:hydrolase activity"/>
    <property type="evidence" value="ECO:0007669"/>
    <property type="project" value="UniProtKB-KW"/>
</dbReference>
<evidence type="ECO:0000259" key="3">
    <source>
        <dbReference type="PROSITE" id="PS50263"/>
    </source>
</evidence>
<comment type="caution">
    <text evidence="4">The sequence shown here is derived from an EMBL/GenBank/DDBJ whole genome shotgun (WGS) entry which is preliminary data.</text>
</comment>
<keyword evidence="4" id="KW-0378">Hydrolase</keyword>
<accession>A0ABT0UTP5</accession>
<dbReference type="RefSeq" id="WP_250921069.1">
    <property type="nucleotide sequence ID" value="NZ_JAMQAW010000025.1"/>
</dbReference>